<keyword evidence="2" id="KW-1185">Reference proteome</keyword>
<gene>
    <name evidence="1" type="ORF">M408DRAFT_157676</name>
</gene>
<evidence type="ECO:0008006" key="3">
    <source>
        <dbReference type="Google" id="ProtNLM"/>
    </source>
</evidence>
<protein>
    <recommendedName>
        <fullName evidence="3">F-box domain-containing protein</fullName>
    </recommendedName>
</protein>
<dbReference type="EMBL" id="KN824278">
    <property type="protein sequence ID" value="KIM33609.1"/>
    <property type="molecule type" value="Genomic_DNA"/>
</dbReference>
<name>A0A0C3BNG6_SERVB</name>
<sequence length="450" mass="51218">MEESKKDTCATCGIEQGHIQRLKKQIKELTDKLEGSQLQNLLLTSDCHRLRHELHEAAFKGRSSLRGRSSVVSFSLPNEILRHIFALATEFGDLAVATAGNHPQNSTKRLWEISSMTRRAIPFVCKQWNAVGNEFLLEHIVLRRISQPRSLLWSLDRLNTIDQGRILGYIRGLEVIMHADVNEAAILGDLTILLLRKLPSGQLRRFGIDCGRCNGTRTSLVTDMLVEVLRRSAGRLEMLHLPCVERPKLDSESNEASRSENRDPWQLISCENLRLKKLSFMDGSWSSCHRSVFGSGREPGVLTALGRCISSVDTLKLGFVRPVDENNPEILKFLDSATNIQNLHLDYMPPKLSPQSFLRNFPNLRRIFIVCISEIDVTWPVGFSHPSLEEITIVYTRRYSNGELVPFVEHLEDQADLNHYPNLKRITMHGYFSNGCLDSHCIFPRSHFKL</sequence>
<reference evidence="2" key="2">
    <citation type="submission" date="2015-01" db="EMBL/GenBank/DDBJ databases">
        <title>Evolutionary Origins and Diversification of the Mycorrhizal Mutualists.</title>
        <authorList>
            <consortium name="DOE Joint Genome Institute"/>
            <consortium name="Mycorrhizal Genomics Consortium"/>
            <person name="Kohler A."/>
            <person name="Kuo A."/>
            <person name="Nagy L.G."/>
            <person name="Floudas D."/>
            <person name="Copeland A."/>
            <person name="Barry K.W."/>
            <person name="Cichocki N."/>
            <person name="Veneault-Fourrey C."/>
            <person name="LaButti K."/>
            <person name="Lindquist E.A."/>
            <person name="Lipzen A."/>
            <person name="Lundell T."/>
            <person name="Morin E."/>
            <person name="Murat C."/>
            <person name="Riley R."/>
            <person name="Ohm R."/>
            <person name="Sun H."/>
            <person name="Tunlid A."/>
            <person name="Henrissat B."/>
            <person name="Grigoriev I.V."/>
            <person name="Hibbett D.S."/>
            <person name="Martin F."/>
        </authorList>
    </citation>
    <scope>NUCLEOTIDE SEQUENCE [LARGE SCALE GENOMIC DNA]</scope>
    <source>
        <strain evidence="2">MAFF 305830</strain>
    </source>
</reference>
<dbReference type="OrthoDB" id="3258555at2759"/>
<dbReference type="Proteomes" id="UP000054097">
    <property type="component" value="Unassembled WGS sequence"/>
</dbReference>
<organism evidence="1 2">
    <name type="scientific">Serendipita vermifera MAFF 305830</name>
    <dbReference type="NCBI Taxonomy" id="933852"/>
    <lineage>
        <taxon>Eukaryota</taxon>
        <taxon>Fungi</taxon>
        <taxon>Dikarya</taxon>
        <taxon>Basidiomycota</taxon>
        <taxon>Agaricomycotina</taxon>
        <taxon>Agaricomycetes</taxon>
        <taxon>Sebacinales</taxon>
        <taxon>Serendipitaceae</taxon>
        <taxon>Serendipita</taxon>
    </lineage>
</organism>
<dbReference type="AlphaFoldDB" id="A0A0C3BNG6"/>
<evidence type="ECO:0000313" key="2">
    <source>
        <dbReference type="Proteomes" id="UP000054097"/>
    </source>
</evidence>
<accession>A0A0C3BNG6</accession>
<proteinExistence type="predicted"/>
<reference evidence="1 2" key="1">
    <citation type="submission" date="2014-04" db="EMBL/GenBank/DDBJ databases">
        <authorList>
            <consortium name="DOE Joint Genome Institute"/>
            <person name="Kuo A."/>
            <person name="Zuccaro A."/>
            <person name="Kohler A."/>
            <person name="Nagy L.G."/>
            <person name="Floudas D."/>
            <person name="Copeland A."/>
            <person name="Barry K.W."/>
            <person name="Cichocki N."/>
            <person name="Veneault-Fourrey C."/>
            <person name="LaButti K."/>
            <person name="Lindquist E.A."/>
            <person name="Lipzen A."/>
            <person name="Lundell T."/>
            <person name="Morin E."/>
            <person name="Murat C."/>
            <person name="Sun H."/>
            <person name="Tunlid A."/>
            <person name="Henrissat B."/>
            <person name="Grigoriev I.V."/>
            <person name="Hibbett D.S."/>
            <person name="Martin F."/>
            <person name="Nordberg H.P."/>
            <person name="Cantor M.N."/>
            <person name="Hua S.X."/>
        </authorList>
    </citation>
    <scope>NUCLEOTIDE SEQUENCE [LARGE SCALE GENOMIC DNA]</scope>
    <source>
        <strain evidence="1 2">MAFF 305830</strain>
    </source>
</reference>
<evidence type="ECO:0000313" key="1">
    <source>
        <dbReference type="EMBL" id="KIM33609.1"/>
    </source>
</evidence>
<dbReference type="HOGENOM" id="CLU_502639_0_0_1"/>